<comment type="caution">
    <text evidence="9">Lacks conserved residue(s) required for the propagation of feature annotation.</text>
</comment>
<dbReference type="Pfam" id="PF04893">
    <property type="entry name" value="Yip1"/>
    <property type="match status" value="1"/>
</dbReference>
<dbReference type="GO" id="GO:0005802">
    <property type="term" value="C:trans-Golgi network"/>
    <property type="evidence" value="ECO:0007669"/>
    <property type="project" value="TreeGrafter"/>
</dbReference>
<evidence type="ECO:0000256" key="10">
    <source>
        <dbReference type="SAM" id="MobiDB-lite"/>
    </source>
</evidence>
<evidence type="ECO:0000256" key="3">
    <source>
        <dbReference type="ARBA" id="ARBA00022692"/>
    </source>
</evidence>
<keyword evidence="6 9" id="KW-0472">Membrane</keyword>
<evidence type="ECO:0000256" key="7">
    <source>
        <dbReference type="ARBA" id="ARBA00024188"/>
    </source>
</evidence>
<evidence type="ECO:0000256" key="9">
    <source>
        <dbReference type="RuleBase" id="RU361264"/>
    </source>
</evidence>
<feature type="region of interest" description="Disordered" evidence="10">
    <location>
        <begin position="1"/>
        <end position="34"/>
    </location>
</feature>
<dbReference type="GO" id="GO:0000139">
    <property type="term" value="C:Golgi membrane"/>
    <property type="evidence" value="ECO:0007669"/>
    <property type="project" value="UniProtKB-SubCell"/>
</dbReference>
<evidence type="ECO:0000256" key="1">
    <source>
        <dbReference type="ARBA" id="ARBA00004653"/>
    </source>
</evidence>
<evidence type="ECO:0000313" key="13">
    <source>
        <dbReference type="Proteomes" id="UP001209878"/>
    </source>
</evidence>
<feature type="compositionally biased region" description="Polar residues" evidence="10">
    <location>
        <begin position="1"/>
        <end position="33"/>
    </location>
</feature>
<feature type="compositionally biased region" description="Low complexity" evidence="10">
    <location>
        <begin position="72"/>
        <end position="89"/>
    </location>
</feature>
<evidence type="ECO:0000256" key="5">
    <source>
        <dbReference type="ARBA" id="ARBA00023034"/>
    </source>
</evidence>
<evidence type="ECO:0000256" key="2">
    <source>
        <dbReference type="ARBA" id="ARBA00010596"/>
    </source>
</evidence>
<protein>
    <recommendedName>
        <fullName evidence="9">Protein YIPF</fullName>
    </recommendedName>
</protein>
<keyword evidence="4 9" id="KW-1133">Transmembrane helix</keyword>
<feature type="transmembrane region" description="Helical" evidence="9">
    <location>
        <begin position="173"/>
        <end position="192"/>
    </location>
</feature>
<evidence type="ECO:0000259" key="11">
    <source>
        <dbReference type="Pfam" id="PF04893"/>
    </source>
</evidence>
<dbReference type="Proteomes" id="UP001209878">
    <property type="component" value="Unassembled WGS sequence"/>
</dbReference>
<comment type="similarity">
    <text evidence="2 9">Belongs to the YIP1 family.</text>
</comment>
<dbReference type="InterPro" id="IPR006977">
    <property type="entry name" value="Yip1_dom"/>
</dbReference>
<dbReference type="PANTHER" id="PTHR21236">
    <property type="entry name" value="GOLGI MEMBRANE PROTEIN YIP1"/>
    <property type="match status" value="1"/>
</dbReference>
<comment type="function">
    <text evidence="8">Involved in the maintenance of the Golgi structure.</text>
</comment>
<sequence>MKTQRYSNMADQQKSFDPSTAQNVPGTGDTYSLNMDAVNLDSDYNQRTHFDSTMAESPSKYVPSQDEFTFVSTSSPTSPSGSAQTSGSMSPMDALGGDDLTGHQDMYVRRRGGAASKFLDSRGFGWLMEEDDSDEDFQKPLLEELDIDITDIYYKLRCVILPIPKLGFNRNIVISWILTIWLCGSLLVFALARVLGGEVNYSQCLGVIGYSLLPLSFIALLLPVVHSLHYISLFLKFLGVIWATYSAGSLLCVQELQQKRPLLLYPIFLLYIYFLSLYTGA</sequence>
<keyword evidence="3 9" id="KW-0812">Transmembrane</keyword>
<dbReference type="GO" id="GO:0048280">
    <property type="term" value="P:vesicle fusion with Golgi apparatus"/>
    <property type="evidence" value="ECO:0007669"/>
    <property type="project" value="TreeGrafter"/>
</dbReference>
<dbReference type="PANTHER" id="PTHR21236:SF7">
    <property type="entry name" value="PROTEIN YIPF4"/>
    <property type="match status" value="1"/>
</dbReference>
<evidence type="ECO:0000313" key="12">
    <source>
        <dbReference type="EMBL" id="KAK2184180.1"/>
    </source>
</evidence>
<dbReference type="EMBL" id="JAODUO010000278">
    <property type="protein sequence ID" value="KAK2184180.1"/>
    <property type="molecule type" value="Genomic_DNA"/>
</dbReference>
<dbReference type="GO" id="GO:0006888">
    <property type="term" value="P:endoplasmic reticulum to Golgi vesicle-mediated transport"/>
    <property type="evidence" value="ECO:0007669"/>
    <property type="project" value="InterPro"/>
</dbReference>
<evidence type="ECO:0000256" key="4">
    <source>
        <dbReference type="ARBA" id="ARBA00022989"/>
    </source>
</evidence>
<feature type="domain" description="Yip1" evidence="11">
    <location>
        <begin position="173"/>
        <end position="277"/>
    </location>
</feature>
<proteinExistence type="inferred from homology"/>
<feature type="transmembrane region" description="Helical" evidence="9">
    <location>
        <begin position="231"/>
        <end position="253"/>
    </location>
</feature>
<gene>
    <name evidence="12" type="ORF">NP493_277g02001</name>
</gene>
<evidence type="ECO:0000256" key="8">
    <source>
        <dbReference type="ARBA" id="ARBA00037720"/>
    </source>
</evidence>
<comment type="subcellular location">
    <subcellularLocation>
        <location evidence="1 9">Golgi apparatus membrane</location>
        <topology evidence="1 9">Multi-pass membrane protein</topology>
    </subcellularLocation>
    <subcellularLocation>
        <location evidence="7">Golgi apparatus</location>
        <location evidence="7">cis-Golgi network membrane</location>
    </subcellularLocation>
</comment>
<feature type="transmembrane region" description="Helical" evidence="9">
    <location>
        <begin position="262"/>
        <end position="280"/>
    </location>
</feature>
<feature type="transmembrane region" description="Helical" evidence="9">
    <location>
        <begin position="204"/>
        <end position="225"/>
    </location>
</feature>
<accession>A0AAD9NXB8</accession>
<keyword evidence="5" id="KW-0333">Golgi apparatus</keyword>
<evidence type="ECO:0000256" key="6">
    <source>
        <dbReference type="ARBA" id="ARBA00023136"/>
    </source>
</evidence>
<reference evidence="12" key="1">
    <citation type="journal article" date="2023" name="Mol. Biol. Evol.">
        <title>Third-Generation Sequencing Reveals the Adaptive Role of the Epigenome in Three Deep-Sea Polychaetes.</title>
        <authorList>
            <person name="Perez M."/>
            <person name="Aroh O."/>
            <person name="Sun Y."/>
            <person name="Lan Y."/>
            <person name="Juniper S.K."/>
            <person name="Young C.R."/>
            <person name="Angers B."/>
            <person name="Qian P.Y."/>
        </authorList>
    </citation>
    <scope>NUCLEOTIDE SEQUENCE</scope>
    <source>
        <strain evidence="12">R07B-5</strain>
    </source>
</reference>
<dbReference type="InterPro" id="IPR045231">
    <property type="entry name" value="Yip1/4-like"/>
</dbReference>
<dbReference type="AlphaFoldDB" id="A0AAD9NXB8"/>
<organism evidence="12 13">
    <name type="scientific">Ridgeia piscesae</name>
    <name type="common">Tubeworm</name>
    <dbReference type="NCBI Taxonomy" id="27915"/>
    <lineage>
        <taxon>Eukaryota</taxon>
        <taxon>Metazoa</taxon>
        <taxon>Spiralia</taxon>
        <taxon>Lophotrochozoa</taxon>
        <taxon>Annelida</taxon>
        <taxon>Polychaeta</taxon>
        <taxon>Sedentaria</taxon>
        <taxon>Canalipalpata</taxon>
        <taxon>Sabellida</taxon>
        <taxon>Siboglinidae</taxon>
        <taxon>Ridgeia</taxon>
    </lineage>
</organism>
<feature type="region of interest" description="Disordered" evidence="10">
    <location>
        <begin position="67"/>
        <end position="89"/>
    </location>
</feature>
<name>A0AAD9NXB8_RIDPI</name>
<keyword evidence="13" id="KW-1185">Reference proteome</keyword>
<comment type="caution">
    <text evidence="12">The sequence shown here is derived from an EMBL/GenBank/DDBJ whole genome shotgun (WGS) entry which is preliminary data.</text>
</comment>